<dbReference type="RefSeq" id="WP_200237361.1">
    <property type="nucleotide sequence ID" value="NZ_NRRY01000002.1"/>
</dbReference>
<evidence type="ECO:0000259" key="2">
    <source>
        <dbReference type="Pfam" id="PF04809"/>
    </source>
</evidence>
<protein>
    <submittedName>
        <fullName evidence="3">Hydrogenase expression protein HupH</fullName>
    </submittedName>
</protein>
<dbReference type="EMBL" id="NRRY01000002">
    <property type="protein sequence ID" value="MBK1617153.1"/>
    <property type="molecule type" value="Genomic_DNA"/>
</dbReference>
<evidence type="ECO:0000313" key="3">
    <source>
        <dbReference type="EMBL" id="MBK1617153.1"/>
    </source>
</evidence>
<reference evidence="3 4" key="1">
    <citation type="journal article" date="2020" name="Microorganisms">
        <title>Osmotic Adaptation and Compatible Solute Biosynthesis of Phototrophic Bacteria as Revealed from Genome Analyses.</title>
        <authorList>
            <person name="Imhoff J.F."/>
            <person name="Rahn T."/>
            <person name="Kunzel S."/>
            <person name="Keller A."/>
            <person name="Neulinger S.C."/>
        </authorList>
    </citation>
    <scope>NUCLEOTIDE SEQUENCE [LARGE SCALE GENOMIC DNA]</scope>
    <source>
        <strain evidence="3 4">DSM 25653</strain>
    </source>
</reference>
<evidence type="ECO:0000313" key="4">
    <source>
        <dbReference type="Proteomes" id="UP001138768"/>
    </source>
</evidence>
<dbReference type="Pfam" id="PF04809">
    <property type="entry name" value="HupH_C"/>
    <property type="match status" value="1"/>
</dbReference>
<comment type="similarity">
    <text evidence="1">Belongs to the HupH/HyaF family.</text>
</comment>
<proteinExistence type="inferred from homology"/>
<dbReference type="Gene3D" id="3.30.1370.140">
    <property type="entry name" value="HupH hydrogenase expression protein, C-terminal domain"/>
    <property type="match status" value="1"/>
</dbReference>
<gene>
    <name evidence="3" type="ORF">CKO42_01540</name>
</gene>
<feature type="domain" description="HupH hydrogenase expression protein C-terminal" evidence="2">
    <location>
        <begin position="23"/>
        <end position="136"/>
    </location>
</feature>
<organism evidence="3 4">
    <name type="scientific">Lamprobacter modestohalophilus</name>
    <dbReference type="NCBI Taxonomy" id="1064514"/>
    <lineage>
        <taxon>Bacteria</taxon>
        <taxon>Pseudomonadati</taxon>
        <taxon>Pseudomonadota</taxon>
        <taxon>Gammaproteobacteria</taxon>
        <taxon>Chromatiales</taxon>
        <taxon>Chromatiaceae</taxon>
        <taxon>Lamprobacter</taxon>
    </lineage>
</organism>
<dbReference type="InterPro" id="IPR006894">
    <property type="entry name" value="HupH_Hydgase_express_prot_C"/>
</dbReference>
<sequence>MAELAGIPIHIEQPEAEPQQFGNALPILNEIRHALARFAERAEPTRIDLAAIPFGPGDEARLMALLGRGEVEATIDALGPTRVWETRFPGVWVLDYANVEGERIALQIEIDEVPQMLRTQRADITDSLAALDAALASATAADPAAESRH</sequence>
<dbReference type="Proteomes" id="UP001138768">
    <property type="component" value="Unassembled WGS sequence"/>
</dbReference>
<keyword evidence="4" id="KW-1185">Reference proteome</keyword>
<accession>A0A9X0W529</accession>
<dbReference type="AlphaFoldDB" id="A0A9X0W529"/>
<evidence type="ECO:0000256" key="1">
    <source>
        <dbReference type="ARBA" id="ARBA00010832"/>
    </source>
</evidence>
<name>A0A9X0W529_9GAMM</name>
<dbReference type="InterPro" id="IPR038527">
    <property type="entry name" value="HupH_C_sf"/>
</dbReference>
<comment type="caution">
    <text evidence="3">The sequence shown here is derived from an EMBL/GenBank/DDBJ whole genome shotgun (WGS) entry which is preliminary data.</text>
</comment>